<dbReference type="GeneID" id="80539700"/>
<sequence>MSDNQTKYRIKCVEEILSAIKDEPYTEGCGDSDFGGMLRSELPGTSSGTSHQEFVQVVLGDGQSSKEQNVSSIPWDTTPLGNDDFINPRGESSSDQSSEESSDEENTECIPRGIKYEKGYATGVQDVIEQLNEIPEIKNIGKFKWVNGHLTLLKKQDSDLDTGENQNRQENEEDQATQENRENQANTSSESAKKDLKLTESLTLNGDDFLDIIEMGLEYPIEGGSIYLSLSSVSPALFEVLKGKIMSLDDWIKQTCF</sequence>
<dbReference type="KEGG" id="vg:80539700"/>
<evidence type="ECO:0000313" key="2">
    <source>
        <dbReference type="EMBL" id="UAU42888.1"/>
    </source>
</evidence>
<dbReference type="EMBL" id="MW491758">
    <property type="protein sequence ID" value="UAU42888.1"/>
    <property type="molecule type" value="Viral_cRNA"/>
</dbReference>
<evidence type="ECO:0000313" key="3">
    <source>
        <dbReference type="Proteomes" id="UP000829835"/>
    </source>
</evidence>
<proteinExistence type="predicted"/>
<feature type="region of interest" description="Disordered" evidence="1">
    <location>
        <begin position="24"/>
        <end position="111"/>
    </location>
</feature>
<dbReference type="Proteomes" id="UP000829835">
    <property type="component" value="Segment"/>
</dbReference>
<reference evidence="2" key="2">
    <citation type="submission" date="2021-01" db="EMBL/GenBank/DDBJ databases">
        <authorList>
            <person name="Luo D."/>
            <person name="Zhou Z."/>
            <person name="Ge X."/>
            <person name="Shi Z."/>
            <person name="Bourhy H."/>
            <person name="Marc G."/>
            <person name="Dacheux L."/>
        </authorList>
    </citation>
    <scope>NUCLEOTIDE SEQUENCE</scope>
    <source>
        <strain evidence="2">9718RCA</strain>
    </source>
</reference>
<organism evidence="2 3">
    <name type="scientific">Ouango virus</name>
    <dbReference type="NCBI Taxonomy" id="864692"/>
    <lineage>
        <taxon>Viruses</taxon>
        <taxon>Riboviria</taxon>
        <taxon>Orthornavirae</taxon>
        <taxon>Negarnaviricota</taxon>
        <taxon>Haploviricotina</taxon>
        <taxon>Monjiviricetes</taxon>
        <taxon>Mononegavirales</taxon>
        <taxon>Rhabdoviridae</taxon>
        <taxon>Alpharhabdovirinae</taxon>
        <taxon>Sunrhavirus</taxon>
        <taxon>Sunrhavirus ouango</taxon>
    </lineage>
</organism>
<evidence type="ECO:0000256" key="1">
    <source>
        <dbReference type="SAM" id="MobiDB-lite"/>
    </source>
</evidence>
<protein>
    <submittedName>
        <fullName evidence="2">Phosphoprotein</fullName>
    </submittedName>
</protein>
<reference evidence="2" key="1">
    <citation type="journal article" date="2021" name="Viruses">
        <title>Genome Characterization of Bird-Related Rhabdoviruses Circulating in Africa.</title>
        <authorList>
            <person name="Luo D.-S."/>
            <person name="Zhou Z.-J."/>
            <person name="Ge X.-Y."/>
            <person name="Bourhy H."/>
            <person name="Shi Z.-L."/>
            <person name="Grandadam M."/>
            <person name="Dacheux L."/>
        </authorList>
    </citation>
    <scope>NUCLEOTIDE SEQUENCE</scope>
    <source>
        <strain evidence="2">9718RCA</strain>
    </source>
</reference>
<feature type="compositionally biased region" description="Polar residues" evidence="1">
    <location>
        <begin position="43"/>
        <end position="53"/>
    </location>
</feature>
<name>A0AAE8XEP0_9RHAB</name>
<gene>
    <name evidence="2" type="primary">P</name>
</gene>
<feature type="compositionally biased region" description="Acidic residues" evidence="1">
    <location>
        <begin position="97"/>
        <end position="107"/>
    </location>
</feature>
<feature type="compositionally biased region" description="Polar residues" evidence="1">
    <location>
        <begin position="62"/>
        <end position="75"/>
    </location>
</feature>
<dbReference type="RefSeq" id="YP_010801023.1">
    <property type="nucleotide sequence ID" value="NC_076936.1"/>
</dbReference>
<feature type="region of interest" description="Disordered" evidence="1">
    <location>
        <begin position="157"/>
        <end position="194"/>
    </location>
</feature>
<accession>A0AAE8XEP0</accession>
<keyword evidence="3" id="KW-1185">Reference proteome</keyword>